<organism evidence="1 2">
    <name type="scientific">Caenorhabditis nigoni</name>
    <dbReference type="NCBI Taxonomy" id="1611254"/>
    <lineage>
        <taxon>Eukaryota</taxon>
        <taxon>Metazoa</taxon>
        <taxon>Ecdysozoa</taxon>
        <taxon>Nematoda</taxon>
        <taxon>Chromadorea</taxon>
        <taxon>Rhabditida</taxon>
        <taxon>Rhabditina</taxon>
        <taxon>Rhabditomorpha</taxon>
        <taxon>Rhabditoidea</taxon>
        <taxon>Rhabditidae</taxon>
        <taxon>Peloderinae</taxon>
        <taxon>Caenorhabditis</taxon>
    </lineage>
</organism>
<accession>A0A2G5SLQ2</accession>
<dbReference type="EMBL" id="PDUG01000006">
    <property type="protein sequence ID" value="PIC15833.1"/>
    <property type="molecule type" value="Genomic_DNA"/>
</dbReference>
<reference evidence="2" key="1">
    <citation type="submission" date="2017-10" db="EMBL/GenBank/DDBJ databases">
        <title>Rapid genome shrinkage in a self-fertile nematode reveals novel sperm competition proteins.</title>
        <authorList>
            <person name="Yin D."/>
            <person name="Schwarz E.M."/>
            <person name="Thomas C.G."/>
            <person name="Felde R.L."/>
            <person name="Korf I.F."/>
            <person name="Cutter A.D."/>
            <person name="Schartner C.M."/>
            <person name="Ralston E.J."/>
            <person name="Meyer B.J."/>
            <person name="Haag E.S."/>
        </authorList>
    </citation>
    <scope>NUCLEOTIDE SEQUENCE [LARGE SCALE GENOMIC DNA]</scope>
    <source>
        <strain evidence="2">JU1422</strain>
    </source>
</reference>
<proteinExistence type="predicted"/>
<gene>
    <name evidence="1" type="primary">Cnig_chr_X.g22658</name>
    <name evidence="1" type="ORF">B9Z55_022658</name>
</gene>
<keyword evidence="2" id="KW-1185">Reference proteome</keyword>
<dbReference type="Proteomes" id="UP000230233">
    <property type="component" value="Chromosome X"/>
</dbReference>
<protein>
    <submittedName>
        <fullName evidence="1">Uncharacterized protein</fullName>
    </submittedName>
</protein>
<name>A0A2G5SLQ2_9PELO</name>
<comment type="caution">
    <text evidence="1">The sequence shown here is derived from an EMBL/GenBank/DDBJ whole genome shotgun (WGS) entry which is preliminary data.</text>
</comment>
<sequence>MISNPYPTNSVNENFKFTETMSNYVSYQRAKLDAVIDQLIQIRMDARTTENEMKAKIENFNKAFGERFVAGSKAQSMANLQRYAWDLEELKIRYKGLSGFPIFEQGEKIKSH</sequence>
<dbReference type="AlphaFoldDB" id="A0A2G5SLQ2"/>
<evidence type="ECO:0000313" key="2">
    <source>
        <dbReference type="Proteomes" id="UP000230233"/>
    </source>
</evidence>
<evidence type="ECO:0000313" key="1">
    <source>
        <dbReference type="EMBL" id="PIC15833.1"/>
    </source>
</evidence>